<feature type="transmembrane region" description="Helical" evidence="9">
    <location>
        <begin position="319"/>
        <end position="350"/>
    </location>
</feature>
<dbReference type="OMA" id="ITMMAST"/>
<protein>
    <recommendedName>
        <fullName evidence="12">OPT superfamily</fullName>
    </recommendedName>
</protein>
<dbReference type="InterPro" id="IPR004813">
    <property type="entry name" value="OPT"/>
</dbReference>
<dbReference type="OrthoDB" id="9986677at2759"/>
<evidence type="ECO:0000313" key="10">
    <source>
        <dbReference type="EMBL" id="EGN97675.1"/>
    </source>
</evidence>
<dbReference type="eggNOG" id="KOG2262">
    <property type="taxonomic scope" value="Eukaryota"/>
</dbReference>
<keyword evidence="5" id="KW-0571">Peptide transport</keyword>
<dbReference type="Pfam" id="PF03169">
    <property type="entry name" value="OPT"/>
    <property type="match status" value="1"/>
</dbReference>
<gene>
    <name evidence="10" type="ORF">SERLA73DRAFT_75336</name>
</gene>
<dbReference type="GO" id="GO:0035673">
    <property type="term" value="F:oligopeptide transmembrane transporter activity"/>
    <property type="evidence" value="ECO:0007669"/>
    <property type="project" value="InterPro"/>
</dbReference>
<dbReference type="PANTHER" id="PTHR22601">
    <property type="entry name" value="ISP4 LIKE PROTEIN"/>
    <property type="match status" value="1"/>
</dbReference>
<dbReference type="AlphaFoldDB" id="F8Q3B4"/>
<feature type="transmembrane region" description="Helical" evidence="9">
    <location>
        <begin position="187"/>
        <end position="208"/>
    </location>
</feature>
<keyword evidence="4 9" id="KW-0812">Transmembrane</keyword>
<evidence type="ECO:0000256" key="3">
    <source>
        <dbReference type="ARBA" id="ARBA00022448"/>
    </source>
</evidence>
<keyword evidence="8 9" id="KW-0472">Membrane</keyword>
<feature type="transmembrane region" description="Helical" evidence="9">
    <location>
        <begin position="161"/>
        <end position="181"/>
    </location>
</feature>
<dbReference type="Proteomes" id="UP000008063">
    <property type="component" value="Unassembled WGS sequence"/>
</dbReference>
<sequence length="858" mass="96374">MSVLVVRPSSHRQPNLGPQPAINIKFSPKLGFASAAYVILFLVSYPVIGVPVIIDDDTQSFTYHTIIWNVGDWRLYTTLGYSSLDSSQMAKCNIDAIQKDAIAFESQPEDVLSQEKELDSEVAHSGIETPTDKVIHGAEEITRVIISPDDQPHLPTLTFRFWVLGIGLSIFGSVLSEIYFWKPQNATVSNLFQLIVAYVLGNAMHYVMPSKGIWRYLNPGPFNIKEHTCITMMASTASSSAFAIGVIATLDLFYNIKLNPAAAIFQSFASQLIGYGFAGILRSLLVWPTYALHPANIPLISLLQSMHFDGLLNKKKMQYFWIVFTCIFIWEIVPTWIFPLLTSFSVICLADTGQHTVVRNLFGAGSSNEGLGLFSFGFDWMLITQAFPLYWPLQTQVSSWVGIALCYILLMGCYYGDVFEGKSRGLPFLSASLFSGNGSLYDQSAILTPANQLDAVKFAEIGPPYMTTTYAISLLTAYAALGAAFSHVLLWHWKELWMAFKGFNFLKSGQDFDDVHYQKMKVYKEVPQWWYGLTFLVSLALAIGMAYVGLETLPWWSVILFTVLGAYSYSGVLRVQIVLIKLFGFQIPTFGVVQVIAAYVHPQQPIQNMYAKLYGYNTGYQTLYMLADLKLGQYAKVPPRATFISQIAGTILGAGFNYILYKSIVDAHRADLINPIGTRIWSGWNSQDINSAAITWGALSKELYSPGKMYFQIPMGLLYGFLAPFPLYFLHRLFPKQKIWSYLNVPVIITYLGWLTYSVNGAWWPGFVIGLWTQWWVRTRKPRWYNKYNFLTSAALDGGSSIVYFILSFAVFGASGQGINFPFWWGNPDPAMMSVGEQLLRLVPTFRSTQDLFVSICV</sequence>
<evidence type="ECO:0000256" key="6">
    <source>
        <dbReference type="ARBA" id="ARBA00022927"/>
    </source>
</evidence>
<feature type="transmembrane region" description="Helical" evidence="9">
    <location>
        <begin position="553"/>
        <end position="570"/>
    </location>
</feature>
<dbReference type="InterPro" id="IPR004648">
    <property type="entry name" value="Oligpept_transpt"/>
</dbReference>
<feature type="transmembrane region" description="Helical" evidence="9">
    <location>
        <begin position="529"/>
        <end position="547"/>
    </location>
</feature>
<evidence type="ECO:0000313" key="11">
    <source>
        <dbReference type="Proteomes" id="UP000008063"/>
    </source>
</evidence>
<proteinExistence type="inferred from homology"/>
<keyword evidence="3" id="KW-0813">Transport</keyword>
<feature type="transmembrane region" description="Helical" evidence="9">
    <location>
        <begin position="371"/>
        <end position="391"/>
    </location>
</feature>
<dbReference type="GO" id="GO:0016020">
    <property type="term" value="C:membrane"/>
    <property type="evidence" value="ECO:0007669"/>
    <property type="project" value="UniProtKB-SubCell"/>
</dbReference>
<keyword evidence="6" id="KW-0653">Protein transport</keyword>
<evidence type="ECO:0000256" key="8">
    <source>
        <dbReference type="ARBA" id="ARBA00023136"/>
    </source>
</evidence>
<organism evidence="11">
    <name type="scientific">Serpula lacrymans var. lacrymans (strain S7.3)</name>
    <name type="common">Dry rot fungus</name>
    <dbReference type="NCBI Taxonomy" id="936435"/>
    <lineage>
        <taxon>Eukaryota</taxon>
        <taxon>Fungi</taxon>
        <taxon>Dikarya</taxon>
        <taxon>Basidiomycota</taxon>
        <taxon>Agaricomycotina</taxon>
        <taxon>Agaricomycetes</taxon>
        <taxon>Agaricomycetidae</taxon>
        <taxon>Boletales</taxon>
        <taxon>Coniophorineae</taxon>
        <taxon>Serpulaceae</taxon>
        <taxon>Serpula</taxon>
    </lineage>
</organism>
<reference evidence="11" key="1">
    <citation type="journal article" date="2011" name="Science">
        <title>The plant cell wall-decomposing machinery underlies the functional diversity of forest fungi.</title>
        <authorList>
            <person name="Eastwood D.C."/>
            <person name="Floudas D."/>
            <person name="Binder M."/>
            <person name="Majcherczyk A."/>
            <person name="Schneider P."/>
            <person name="Aerts A."/>
            <person name="Asiegbu F.O."/>
            <person name="Baker S.E."/>
            <person name="Barry K."/>
            <person name="Bendiksby M."/>
            <person name="Blumentritt M."/>
            <person name="Coutinho P.M."/>
            <person name="Cullen D."/>
            <person name="de Vries R.P."/>
            <person name="Gathman A."/>
            <person name="Goodell B."/>
            <person name="Henrissat B."/>
            <person name="Ihrmark K."/>
            <person name="Kauserud H."/>
            <person name="Kohler A."/>
            <person name="LaButti K."/>
            <person name="Lapidus A."/>
            <person name="Lavin J.L."/>
            <person name="Lee Y.-H."/>
            <person name="Lindquist E."/>
            <person name="Lilly W."/>
            <person name="Lucas S."/>
            <person name="Morin E."/>
            <person name="Murat C."/>
            <person name="Oguiza J.A."/>
            <person name="Park J."/>
            <person name="Pisabarro A.G."/>
            <person name="Riley R."/>
            <person name="Rosling A."/>
            <person name="Salamov A."/>
            <person name="Schmidt O."/>
            <person name="Schmutz J."/>
            <person name="Skrede I."/>
            <person name="Stenlid J."/>
            <person name="Wiebenga A."/>
            <person name="Xie X."/>
            <person name="Kuees U."/>
            <person name="Hibbett D.S."/>
            <person name="Hoffmeister D."/>
            <person name="Hoegberg N."/>
            <person name="Martin F."/>
            <person name="Grigoriev I.V."/>
            <person name="Watkinson S.C."/>
        </authorList>
    </citation>
    <scope>NUCLEOTIDE SEQUENCE [LARGE SCALE GENOMIC DNA]</scope>
    <source>
        <strain evidence="11">strain S7.3</strain>
    </source>
</reference>
<dbReference type="InParanoid" id="F8Q3B4"/>
<comment type="similarity">
    <text evidence="2">Belongs to the oligopeptide OPT transporter family.</text>
</comment>
<feature type="transmembrane region" description="Helical" evidence="9">
    <location>
        <begin position="582"/>
        <end position="600"/>
    </location>
</feature>
<feature type="transmembrane region" description="Helical" evidence="9">
    <location>
        <begin position="397"/>
        <end position="416"/>
    </location>
</feature>
<evidence type="ECO:0000256" key="4">
    <source>
        <dbReference type="ARBA" id="ARBA00022692"/>
    </source>
</evidence>
<evidence type="ECO:0000256" key="5">
    <source>
        <dbReference type="ARBA" id="ARBA00022856"/>
    </source>
</evidence>
<feature type="transmembrane region" description="Helical" evidence="9">
    <location>
        <begin position="229"/>
        <end position="254"/>
    </location>
</feature>
<evidence type="ECO:0000256" key="7">
    <source>
        <dbReference type="ARBA" id="ARBA00022989"/>
    </source>
</evidence>
<dbReference type="HOGENOM" id="CLU_004965_3_0_1"/>
<evidence type="ECO:0000256" key="9">
    <source>
        <dbReference type="SAM" id="Phobius"/>
    </source>
</evidence>
<dbReference type="GO" id="GO:0015031">
    <property type="term" value="P:protein transport"/>
    <property type="evidence" value="ECO:0007669"/>
    <property type="project" value="UniProtKB-KW"/>
</dbReference>
<feature type="transmembrane region" description="Helical" evidence="9">
    <location>
        <begin position="790"/>
        <end position="814"/>
    </location>
</feature>
<keyword evidence="11" id="KW-1185">Reference proteome</keyword>
<evidence type="ECO:0000256" key="2">
    <source>
        <dbReference type="ARBA" id="ARBA00008807"/>
    </source>
</evidence>
<accession>F8Q3B4</accession>
<name>F8Q3B4_SERL3</name>
<comment type="subcellular location">
    <subcellularLocation>
        <location evidence="1">Membrane</location>
        <topology evidence="1">Multi-pass membrane protein</topology>
    </subcellularLocation>
</comment>
<dbReference type="EMBL" id="GL945482">
    <property type="protein sequence ID" value="EGN97675.1"/>
    <property type="molecule type" value="Genomic_DNA"/>
</dbReference>
<keyword evidence="7 9" id="KW-1133">Transmembrane helix</keyword>
<evidence type="ECO:0000256" key="1">
    <source>
        <dbReference type="ARBA" id="ARBA00004141"/>
    </source>
</evidence>
<feature type="transmembrane region" description="Helical" evidence="9">
    <location>
        <begin position="470"/>
        <end position="491"/>
    </location>
</feature>
<feature type="transmembrane region" description="Helical" evidence="9">
    <location>
        <begin position="709"/>
        <end position="730"/>
    </location>
</feature>
<evidence type="ECO:0008006" key="12">
    <source>
        <dbReference type="Google" id="ProtNLM"/>
    </source>
</evidence>
<dbReference type="NCBIfam" id="TIGR00728">
    <property type="entry name" value="OPT_sfam"/>
    <property type="match status" value="1"/>
</dbReference>
<feature type="transmembrane region" description="Helical" evidence="9">
    <location>
        <begin position="35"/>
        <end position="54"/>
    </location>
</feature>